<gene>
    <name evidence="1" type="ORF">G6F64_001667</name>
</gene>
<sequence length="166" mass="19269">MTCLIINNSAITKQEKIQQQTMRNQVLIHPTATTLPTPTVKNEEEEKTLFNNWHESFYDTNYNQPDNSTLLTTNKRSPFENIEKRKKKRKLEREDVLFGPMPTIVASPLLCDKDDLLLNDEKILEELERITAEDDNTVYPLSPPTSPLLLSSHHFEEPDNDFILFP</sequence>
<reference evidence="1" key="1">
    <citation type="journal article" date="2020" name="Microb. Genom.">
        <title>Genetic diversity of clinical and environmental Mucorales isolates obtained from an investigation of mucormycosis cases among solid organ transplant recipients.</title>
        <authorList>
            <person name="Nguyen M.H."/>
            <person name="Kaul D."/>
            <person name="Muto C."/>
            <person name="Cheng S.J."/>
            <person name="Richter R.A."/>
            <person name="Bruno V.M."/>
            <person name="Liu G."/>
            <person name="Beyhan S."/>
            <person name="Sundermann A.J."/>
            <person name="Mounaud S."/>
            <person name="Pasculle A.W."/>
            <person name="Nierman W.C."/>
            <person name="Driscoll E."/>
            <person name="Cumbie R."/>
            <person name="Clancy C.J."/>
            <person name="Dupont C.L."/>
        </authorList>
    </citation>
    <scope>NUCLEOTIDE SEQUENCE</scope>
    <source>
        <strain evidence="1">GL11</strain>
    </source>
</reference>
<dbReference type="Proteomes" id="UP000716291">
    <property type="component" value="Unassembled WGS sequence"/>
</dbReference>
<organism evidence="1 2">
    <name type="scientific">Rhizopus oryzae</name>
    <name type="common">Mucormycosis agent</name>
    <name type="synonym">Rhizopus arrhizus var. delemar</name>
    <dbReference type="NCBI Taxonomy" id="64495"/>
    <lineage>
        <taxon>Eukaryota</taxon>
        <taxon>Fungi</taxon>
        <taxon>Fungi incertae sedis</taxon>
        <taxon>Mucoromycota</taxon>
        <taxon>Mucoromycotina</taxon>
        <taxon>Mucoromycetes</taxon>
        <taxon>Mucorales</taxon>
        <taxon>Mucorineae</taxon>
        <taxon>Rhizopodaceae</taxon>
        <taxon>Rhizopus</taxon>
    </lineage>
</organism>
<name>A0A9P6XI26_RHIOR</name>
<comment type="caution">
    <text evidence="1">The sequence shown here is derived from an EMBL/GenBank/DDBJ whole genome shotgun (WGS) entry which is preliminary data.</text>
</comment>
<accession>A0A9P6XI26</accession>
<dbReference type="EMBL" id="JAANQT010000133">
    <property type="protein sequence ID" value="KAG1314180.1"/>
    <property type="molecule type" value="Genomic_DNA"/>
</dbReference>
<evidence type="ECO:0000313" key="2">
    <source>
        <dbReference type="Proteomes" id="UP000716291"/>
    </source>
</evidence>
<dbReference type="OrthoDB" id="2268879at2759"/>
<protein>
    <submittedName>
        <fullName evidence="1">Uncharacterized protein</fullName>
    </submittedName>
</protein>
<evidence type="ECO:0000313" key="1">
    <source>
        <dbReference type="EMBL" id="KAG1314180.1"/>
    </source>
</evidence>
<dbReference type="AlphaFoldDB" id="A0A9P6XI26"/>
<keyword evidence="2" id="KW-1185">Reference proteome</keyword>
<proteinExistence type="predicted"/>